<evidence type="ECO:0000259" key="6">
    <source>
        <dbReference type="PROSITE" id="PS51198"/>
    </source>
</evidence>
<keyword evidence="3 5" id="KW-0347">Helicase</keyword>
<keyword evidence="2 5" id="KW-0378">Hydrolase</keyword>
<gene>
    <name evidence="7" type="ORF">BDK89_0971</name>
</gene>
<evidence type="ECO:0000256" key="3">
    <source>
        <dbReference type="ARBA" id="ARBA00022806"/>
    </source>
</evidence>
<accession>A0A4R7HWK7</accession>
<dbReference type="RefSeq" id="WP_133867854.1">
    <property type="nucleotide sequence ID" value="NZ_SOAU01000001.1"/>
</dbReference>
<keyword evidence="1 5" id="KW-0547">Nucleotide-binding</keyword>
<comment type="caution">
    <text evidence="7">The sequence shown here is derived from an EMBL/GenBank/DDBJ whole genome shotgun (WGS) entry which is preliminary data.</text>
</comment>
<dbReference type="GO" id="GO:0000725">
    <property type="term" value="P:recombinational repair"/>
    <property type="evidence" value="ECO:0007669"/>
    <property type="project" value="TreeGrafter"/>
</dbReference>
<dbReference type="GO" id="GO:0003677">
    <property type="term" value="F:DNA binding"/>
    <property type="evidence" value="ECO:0007669"/>
    <property type="project" value="InterPro"/>
</dbReference>
<dbReference type="Gene3D" id="3.40.50.300">
    <property type="entry name" value="P-loop containing nucleotide triphosphate hydrolases"/>
    <property type="match status" value="2"/>
</dbReference>
<dbReference type="PROSITE" id="PS51198">
    <property type="entry name" value="UVRD_HELICASE_ATP_BIND"/>
    <property type="match status" value="1"/>
</dbReference>
<evidence type="ECO:0000256" key="2">
    <source>
        <dbReference type="ARBA" id="ARBA00022801"/>
    </source>
</evidence>
<dbReference type="Proteomes" id="UP000294558">
    <property type="component" value="Unassembled WGS sequence"/>
</dbReference>
<dbReference type="AlphaFoldDB" id="A0A4R7HWK7"/>
<dbReference type="Pfam" id="PF13245">
    <property type="entry name" value="AAA_19"/>
    <property type="match status" value="1"/>
</dbReference>
<protein>
    <submittedName>
        <fullName evidence="7">DNA helicase IV</fullName>
    </submittedName>
</protein>
<organism evidence="7 8">
    <name type="scientific">Ilumatobacter fluminis</name>
    <dbReference type="NCBI Taxonomy" id="467091"/>
    <lineage>
        <taxon>Bacteria</taxon>
        <taxon>Bacillati</taxon>
        <taxon>Actinomycetota</taxon>
        <taxon>Acidimicrobiia</taxon>
        <taxon>Acidimicrobiales</taxon>
        <taxon>Ilumatobacteraceae</taxon>
        <taxon>Ilumatobacter</taxon>
    </lineage>
</organism>
<dbReference type="InterPro" id="IPR000212">
    <property type="entry name" value="DNA_helicase_UvrD/REP"/>
</dbReference>
<evidence type="ECO:0000256" key="5">
    <source>
        <dbReference type="PROSITE-ProRule" id="PRU00560"/>
    </source>
</evidence>
<evidence type="ECO:0000256" key="1">
    <source>
        <dbReference type="ARBA" id="ARBA00022741"/>
    </source>
</evidence>
<dbReference type="PANTHER" id="PTHR11070:SF45">
    <property type="entry name" value="DNA 3'-5' HELICASE"/>
    <property type="match status" value="1"/>
</dbReference>
<keyword evidence="8" id="KW-1185">Reference proteome</keyword>
<feature type="domain" description="UvrD-like helicase ATP-binding" evidence="6">
    <location>
        <begin position="177"/>
        <end position="494"/>
    </location>
</feature>
<feature type="binding site" evidence="5">
    <location>
        <begin position="198"/>
        <end position="205"/>
    </location>
    <ligand>
        <name>ATP</name>
        <dbReference type="ChEBI" id="CHEBI:30616"/>
    </ligand>
</feature>
<dbReference type="GO" id="GO:0016787">
    <property type="term" value="F:hydrolase activity"/>
    <property type="evidence" value="ECO:0007669"/>
    <property type="project" value="UniProtKB-UniRule"/>
</dbReference>
<dbReference type="InterPro" id="IPR027785">
    <property type="entry name" value="UvrD-like_helicase_C"/>
</dbReference>
<evidence type="ECO:0000313" key="7">
    <source>
        <dbReference type="EMBL" id="TDT15401.1"/>
    </source>
</evidence>
<evidence type="ECO:0000313" key="8">
    <source>
        <dbReference type="Proteomes" id="UP000294558"/>
    </source>
</evidence>
<dbReference type="PANTHER" id="PTHR11070">
    <property type="entry name" value="UVRD / RECB / PCRA DNA HELICASE FAMILY MEMBER"/>
    <property type="match status" value="1"/>
</dbReference>
<dbReference type="InterPro" id="IPR014016">
    <property type="entry name" value="UvrD-like_ATP-bd"/>
</dbReference>
<name>A0A4R7HWK7_9ACTN</name>
<dbReference type="EMBL" id="SOAU01000001">
    <property type="protein sequence ID" value="TDT15401.1"/>
    <property type="molecule type" value="Genomic_DNA"/>
</dbReference>
<dbReference type="Pfam" id="PF13538">
    <property type="entry name" value="UvrD_C_2"/>
    <property type="match status" value="1"/>
</dbReference>
<reference evidence="7 8" key="1">
    <citation type="submission" date="2019-03" db="EMBL/GenBank/DDBJ databases">
        <title>Sequencing the genomes of 1000 actinobacteria strains.</title>
        <authorList>
            <person name="Klenk H.-P."/>
        </authorList>
    </citation>
    <scope>NUCLEOTIDE SEQUENCE [LARGE SCALE GENOMIC DNA]</scope>
    <source>
        <strain evidence="7 8">DSM 18936</strain>
    </source>
</reference>
<dbReference type="SUPFAM" id="SSF52540">
    <property type="entry name" value="P-loop containing nucleoside triphosphate hydrolases"/>
    <property type="match status" value="1"/>
</dbReference>
<sequence>MSTESFPELEFERARLTRARACRDSMIDRLGTVDPSSAADEITSEYIEMTVWEALDSLRSPGAGDFFGRIDEPSPTTGESEEWYIGRRHIEDERGDPVVVDWRAPISAPFYRATAIDPLGVTFRRRFTLSEGEMTAYLDEHLDDPDADGSVAAGIPDPVLAEIGAERSGAMREIVATIQGEQDIVIRADIDQALIVQGGPGTGKTAVALHRAAFLLFEHRARLARDGVLVVGPNQAFLDYISNVLPSLGEKAVRQCTALDLCIPKVEVTGIDEPEAARWKGSAERLAEIEERALAAIQPPDDDVVVPLGARKFTFEASLIAEWIETAKDGIVPINQRRERLRVLAQQELRRRCNGDDRWREAGPLKTALNKCWPTQKPVKLVDQYLDGPRGKKRAWTPADQFLVDEANTLLNGTPFTYAHVVVDEAQDQSAVALRVIGRRSPAGSLTLVGDVAQSTTPAGQERWADVFAHLGSGRSGAGVDGTIADLTIGYRVPEPILTVANRLLPLTGVDATPSRSVRVDGEAPSWRHTSPDELPSAVAATVRDVKHRHRLTGLVAPVELHDSIGAALAEVGLVAVDHVHELGHDDVPIFTAEAVKGLEFDGVVVAEPHTILDATPATRGARLLYVAMTRAVQELAFVTSGDKPAVIDVG</sequence>
<dbReference type="GO" id="GO:0005524">
    <property type="term" value="F:ATP binding"/>
    <property type="evidence" value="ECO:0007669"/>
    <property type="project" value="UniProtKB-UniRule"/>
</dbReference>
<dbReference type="OrthoDB" id="9787585at2"/>
<dbReference type="GO" id="GO:0043138">
    <property type="term" value="F:3'-5' DNA helicase activity"/>
    <property type="evidence" value="ECO:0007669"/>
    <property type="project" value="TreeGrafter"/>
</dbReference>
<keyword evidence="4 5" id="KW-0067">ATP-binding</keyword>
<dbReference type="GO" id="GO:0005829">
    <property type="term" value="C:cytosol"/>
    <property type="evidence" value="ECO:0007669"/>
    <property type="project" value="TreeGrafter"/>
</dbReference>
<evidence type="ECO:0000256" key="4">
    <source>
        <dbReference type="ARBA" id="ARBA00022840"/>
    </source>
</evidence>
<proteinExistence type="predicted"/>
<dbReference type="InterPro" id="IPR027417">
    <property type="entry name" value="P-loop_NTPase"/>
</dbReference>